<evidence type="ECO:0000313" key="9">
    <source>
        <dbReference type="EMBL" id="SEA54762.1"/>
    </source>
</evidence>
<sequence length="444" mass="48758">MKRFNIIVITALAILTASCSKTLNTDPQTSISDEEAIIDGKSAQAALIGVYDGLQGYASSQIIALDLAGDNVVNYNNQNIVVATKTAAGTGGGFTSIYTAINRANFVITKVPTLADALFSAGQKNLILGQAYFLRALAYFDLVKTYGGVQIVLDPLKYTGIKRSTKEQTYAQVLADLEQAETLLPETVNRNIANRFSVYALKARYYLYRDQWDKAAEYASKLLSNNNFALVKPFSSFFTGKNTTESIFELAFSTADKNTFYTNWLSAAEGGRRDYVPARDFTALLLDPDKGGSRSSLIKQLPDGSWEVVEYGKQDGTSSIFILRIAEQYLIRAEARVKQTTPDLNGAVADLNAIRSRAGVPLFELTPATSANEILLAIENERRFELAFEGHRFVDVVRTGRAAAVFGPYNKQLTDQRYWIFPIPASAVLNDPDNLGGENQNPGY</sequence>
<evidence type="ECO:0000256" key="6">
    <source>
        <dbReference type="SAM" id="SignalP"/>
    </source>
</evidence>
<dbReference type="PROSITE" id="PS51257">
    <property type="entry name" value="PROKAR_LIPOPROTEIN"/>
    <property type="match status" value="1"/>
</dbReference>
<feature type="domain" description="RagB/SusD" evidence="7">
    <location>
        <begin position="312"/>
        <end position="419"/>
    </location>
</feature>
<accession>A0A1H4C3W0</accession>
<evidence type="ECO:0000256" key="2">
    <source>
        <dbReference type="ARBA" id="ARBA00006275"/>
    </source>
</evidence>
<evidence type="ECO:0000256" key="1">
    <source>
        <dbReference type="ARBA" id="ARBA00004442"/>
    </source>
</evidence>
<gene>
    <name evidence="9" type="ORF">SAMN05660909_02419</name>
</gene>
<feature type="signal peptide" evidence="6">
    <location>
        <begin position="1"/>
        <end position="20"/>
    </location>
</feature>
<name>A0A1H4C3W0_9BACT</name>
<dbReference type="EMBL" id="FNRL01000009">
    <property type="protein sequence ID" value="SEA54762.1"/>
    <property type="molecule type" value="Genomic_DNA"/>
</dbReference>
<feature type="chain" id="PRO_5011513324" evidence="6">
    <location>
        <begin position="21"/>
        <end position="444"/>
    </location>
</feature>
<dbReference type="InterPro" id="IPR011990">
    <property type="entry name" value="TPR-like_helical_dom_sf"/>
</dbReference>
<evidence type="ECO:0000313" key="10">
    <source>
        <dbReference type="Proteomes" id="UP000199656"/>
    </source>
</evidence>
<evidence type="ECO:0000256" key="5">
    <source>
        <dbReference type="ARBA" id="ARBA00023237"/>
    </source>
</evidence>
<dbReference type="CDD" id="cd08977">
    <property type="entry name" value="SusD"/>
    <property type="match status" value="1"/>
</dbReference>
<dbReference type="InterPro" id="IPR012944">
    <property type="entry name" value="SusD_RagB_dom"/>
</dbReference>
<comment type="similarity">
    <text evidence="2">Belongs to the SusD family.</text>
</comment>
<keyword evidence="4" id="KW-0472">Membrane</keyword>
<evidence type="ECO:0000259" key="7">
    <source>
        <dbReference type="Pfam" id="PF07980"/>
    </source>
</evidence>
<dbReference type="GO" id="GO:0009279">
    <property type="term" value="C:cell outer membrane"/>
    <property type="evidence" value="ECO:0007669"/>
    <property type="project" value="UniProtKB-SubCell"/>
</dbReference>
<dbReference type="Pfam" id="PF07980">
    <property type="entry name" value="SusD_RagB"/>
    <property type="match status" value="1"/>
</dbReference>
<feature type="domain" description="SusD-like N-terminal" evidence="8">
    <location>
        <begin position="60"/>
        <end position="207"/>
    </location>
</feature>
<reference evidence="10" key="1">
    <citation type="submission" date="2016-10" db="EMBL/GenBank/DDBJ databases">
        <authorList>
            <person name="Varghese N."/>
            <person name="Submissions S."/>
        </authorList>
    </citation>
    <scope>NUCLEOTIDE SEQUENCE [LARGE SCALE GENOMIC DNA]</scope>
    <source>
        <strain evidence="10">DSM 23920</strain>
    </source>
</reference>
<dbReference type="Proteomes" id="UP000199656">
    <property type="component" value="Unassembled WGS sequence"/>
</dbReference>
<dbReference type="STRING" id="408074.SAMN05660909_02419"/>
<dbReference type="Gene3D" id="1.25.40.390">
    <property type="match status" value="2"/>
</dbReference>
<dbReference type="InterPro" id="IPR033985">
    <property type="entry name" value="SusD-like_N"/>
</dbReference>
<proteinExistence type="inferred from homology"/>
<dbReference type="Pfam" id="PF14322">
    <property type="entry name" value="SusD-like_3"/>
    <property type="match status" value="1"/>
</dbReference>
<dbReference type="SUPFAM" id="SSF48452">
    <property type="entry name" value="TPR-like"/>
    <property type="match status" value="1"/>
</dbReference>
<evidence type="ECO:0000259" key="8">
    <source>
        <dbReference type="Pfam" id="PF14322"/>
    </source>
</evidence>
<comment type="subcellular location">
    <subcellularLocation>
        <location evidence="1">Cell outer membrane</location>
    </subcellularLocation>
</comment>
<organism evidence="9 10">
    <name type="scientific">Chitinophaga terrae</name>
    <name type="common">ex Kim and Jung 2007</name>
    <dbReference type="NCBI Taxonomy" id="408074"/>
    <lineage>
        <taxon>Bacteria</taxon>
        <taxon>Pseudomonadati</taxon>
        <taxon>Bacteroidota</taxon>
        <taxon>Chitinophagia</taxon>
        <taxon>Chitinophagales</taxon>
        <taxon>Chitinophagaceae</taxon>
        <taxon>Chitinophaga</taxon>
    </lineage>
</organism>
<keyword evidence="3 6" id="KW-0732">Signal</keyword>
<keyword evidence="10" id="KW-1185">Reference proteome</keyword>
<dbReference type="RefSeq" id="WP_089761915.1">
    <property type="nucleotide sequence ID" value="NZ_BKAT01000039.1"/>
</dbReference>
<keyword evidence="5" id="KW-0998">Cell outer membrane</keyword>
<evidence type="ECO:0000256" key="3">
    <source>
        <dbReference type="ARBA" id="ARBA00022729"/>
    </source>
</evidence>
<evidence type="ECO:0000256" key="4">
    <source>
        <dbReference type="ARBA" id="ARBA00023136"/>
    </source>
</evidence>
<protein>
    <submittedName>
        <fullName evidence="9">RagB/SusD domain-containing protein</fullName>
    </submittedName>
</protein>
<dbReference type="AlphaFoldDB" id="A0A1H4C3W0"/>
<dbReference type="OrthoDB" id="621570at2"/>